<evidence type="ECO:0000313" key="10">
    <source>
        <dbReference type="EMBL" id="TYC48104.1"/>
    </source>
</evidence>
<dbReference type="EC" id="3.4.13.-" evidence="10"/>
<dbReference type="PANTHER" id="PTHR43808">
    <property type="entry name" value="ACETYLORNITHINE DEACETYLASE"/>
    <property type="match status" value="1"/>
</dbReference>
<dbReference type="GO" id="GO:0016805">
    <property type="term" value="F:dipeptidase activity"/>
    <property type="evidence" value="ECO:0007669"/>
    <property type="project" value="UniProtKB-KW"/>
</dbReference>
<dbReference type="Pfam" id="PF07687">
    <property type="entry name" value="M20_dimer"/>
    <property type="match status" value="1"/>
</dbReference>
<comment type="similarity">
    <text evidence="2">Belongs to the peptidase M20A family.</text>
</comment>
<dbReference type="InterPro" id="IPR011650">
    <property type="entry name" value="Peptidase_M20_dimer"/>
</dbReference>
<dbReference type="GO" id="GO:0008270">
    <property type="term" value="F:zinc ion binding"/>
    <property type="evidence" value="ECO:0007669"/>
    <property type="project" value="InterPro"/>
</dbReference>
<evidence type="ECO:0000256" key="2">
    <source>
        <dbReference type="ARBA" id="ARBA00006247"/>
    </source>
</evidence>
<keyword evidence="4" id="KW-0479">Metal-binding</keyword>
<evidence type="ECO:0000256" key="4">
    <source>
        <dbReference type="ARBA" id="ARBA00022723"/>
    </source>
</evidence>
<organism evidence="10 11">
    <name type="scientific">Weissella muntiaci</name>
    <dbReference type="NCBI Taxonomy" id="2508881"/>
    <lineage>
        <taxon>Bacteria</taxon>
        <taxon>Bacillati</taxon>
        <taxon>Bacillota</taxon>
        <taxon>Bacilli</taxon>
        <taxon>Lactobacillales</taxon>
        <taxon>Lactobacillaceae</taxon>
        <taxon>Weissella</taxon>
    </lineage>
</organism>
<protein>
    <submittedName>
        <fullName evidence="10">Sapep family Mn(2+)-dependent dipeptidase</fullName>
        <ecNumber evidence="10">3.4.13.-</ecNumber>
    </submittedName>
</protein>
<sequence>MKNWFNETDIDAAVASIKRVVDVPSVLDEGATGIGFPFGKSVVAALDETLAIAKELGFTTYRDPEGYYGYAEIGTGSEVFGIIGHLDVVPSGDEKQWDHAPFDMQVIDGVMIGRGTQDDKGPTIATMYVVKAMLDAGVKFKGRVRFIYGTDEENLWRCMERYTAKEEGIDMGFVPDAEFPLTYAEKGLLDFDLLGPGLSEIMLSVGGAYNAVPDGAQVTLSTEQTTKLAQVLDDLDYPYTLDGTTITVQGKSAHAKDALDGINAVTRLGHGLLALYPELNIFKFLTAVDQAIEAKTTILGEISDPESGKLTLNLAKVEITPEQTRIAMNIRIPVTVAKDAVVSQLQEFIAPFALQYSEIDYLAPLYIDRNSAMVQTMIDVYREISGDTEAEPMVSGGATFARTIKNSVAFGAMFPDTPDYMHQPNERWAIKDMTKMMEIYAEVLNRLFVEK</sequence>
<dbReference type="PANTHER" id="PTHR43808:SF31">
    <property type="entry name" value="N-ACETYL-L-CITRULLINE DEACETYLASE"/>
    <property type="match status" value="1"/>
</dbReference>
<evidence type="ECO:0000256" key="7">
    <source>
        <dbReference type="ARBA" id="ARBA00022997"/>
    </source>
</evidence>
<dbReference type="RefSeq" id="WP_148623593.1">
    <property type="nucleotide sequence ID" value="NZ_SDGZ01000024.1"/>
</dbReference>
<evidence type="ECO:0000313" key="11">
    <source>
        <dbReference type="Proteomes" id="UP000371977"/>
    </source>
</evidence>
<dbReference type="InterPro" id="IPR010964">
    <property type="entry name" value="M20A_pepV-rel"/>
</dbReference>
<dbReference type="EMBL" id="SDGZ01000024">
    <property type="protein sequence ID" value="TYC48104.1"/>
    <property type="molecule type" value="Genomic_DNA"/>
</dbReference>
<dbReference type="Proteomes" id="UP000371977">
    <property type="component" value="Unassembled WGS sequence"/>
</dbReference>
<keyword evidence="11" id="KW-1185">Reference proteome</keyword>
<gene>
    <name evidence="10" type="ORF">ESZ50_10045</name>
</gene>
<name>A0A6C2C2C9_9LACO</name>
<evidence type="ECO:0000256" key="6">
    <source>
        <dbReference type="ARBA" id="ARBA00022833"/>
    </source>
</evidence>
<dbReference type="NCBIfam" id="TIGR01887">
    <property type="entry name" value="dipeptidaselike"/>
    <property type="match status" value="1"/>
</dbReference>
<dbReference type="InterPro" id="IPR002933">
    <property type="entry name" value="Peptidase_M20"/>
</dbReference>
<evidence type="ECO:0000256" key="3">
    <source>
        <dbReference type="ARBA" id="ARBA00022670"/>
    </source>
</evidence>
<keyword evidence="5 10" id="KW-0378">Hydrolase</keyword>
<dbReference type="SUPFAM" id="SSF55031">
    <property type="entry name" value="Bacterial exopeptidase dimerisation domain"/>
    <property type="match status" value="1"/>
</dbReference>
<dbReference type="InterPro" id="IPR050072">
    <property type="entry name" value="Peptidase_M20A"/>
</dbReference>
<feature type="domain" description="Peptidase M20 dimerisation" evidence="9">
    <location>
        <begin position="243"/>
        <end position="354"/>
    </location>
</feature>
<dbReference type="SUPFAM" id="SSF53187">
    <property type="entry name" value="Zn-dependent exopeptidases"/>
    <property type="match status" value="1"/>
</dbReference>
<dbReference type="GO" id="GO:0006526">
    <property type="term" value="P:L-arginine biosynthetic process"/>
    <property type="evidence" value="ECO:0007669"/>
    <property type="project" value="TreeGrafter"/>
</dbReference>
<dbReference type="GO" id="GO:0008237">
    <property type="term" value="F:metallopeptidase activity"/>
    <property type="evidence" value="ECO:0007669"/>
    <property type="project" value="UniProtKB-KW"/>
</dbReference>
<proteinExistence type="inferred from homology"/>
<evidence type="ECO:0000256" key="1">
    <source>
        <dbReference type="ARBA" id="ARBA00001947"/>
    </source>
</evidence>
<dbReference type="GO" id="GO:0006508">
    <property type="term" value="P:proteolysis"/>
    <property type="evidence" value="ECO:0007669"/>
    <property type="project" value="UniProtKB-KW"/>
</dbReference>
<evidence type="ECO:0000256" key="8">
    <source>
        <dbReference type="ARBA" id="ARBA00023049"/>
    </source>
</evidence>
<dbReference type="Gene3D" id="3.40.630.10">
    <property type="entry name" value="Zn peptidases"/>
    <property type="match status" value="1"/>
</dbReference>
<dbReference type="InterPro" id="IPR036264">
    <property type="entry name" value="Bact_exopeptidase_dim_dom"/>
</dbReference>
<dbReference type="OrthoDB" id="9761532at2"/>
<dbReference type="Gene3D" id="3.30.70.360">
    <property type="match status" value="2"/>
</dbReference>
<reference evidence="10 11" key="1">
    <citation type="submission" date="2019-01" db="EMBL/GenBank/DDBJ databases">
        <title>Weissella sp. nov., a novel lactic acid bacterium isolated from animal feces.</title>
        <authorList>
            <person name="Wang L.-T."/>
        </authorList>
    </citation>
    <scope>NUCLEOTIDE SEQUENCE [LARGE SCALE GENOMIC DNA]</scope>
    <source>
        <strain evidence="10 11">8H-2</strain>
    </source>
</reference>
<evidence type="ECO:0000259" key="9">
    <source>
        <dbReference type="Pfam" id="PF07687"/>
    </source>
</evidence>
<dbReference type="GO" id="GO:0008777">
    <property type="term" value="F:acetylornithine deacetylase activity"/>
    <property type="evidence" value="ECO:0007669"/>
    <property type="project" value="TreeGrafter"/>
</dbReference>
<evidence type="ECO:0000256" key="5">
    <source>
        <dbReference type="ARBA" id="ARBA00022801"/>
    </source>
</evidence>
<keyword evidence="7 10" id="KW-0224">Dipeptidase</keyword>
<comment type="cofactor">
    <cofactor evidence="1">
        <name>Zn(2+)</name>
        <dbReference type="ChEBI" id="CHEBI:29105"/>
    </cofactor>
</comment>
<keyword evidence="3" id="KW-0645">Protease</keyword>
<dbReference type="AlphaFoldDB" id="A0A6C2C2C9"/>
<keyword evidence="6" id="KW-0862">Zinc</keyword>
<comment type="caution">
    <text evidence="10">The sequence shown here is derived from an EMBL/GenBank/DDBJ whole genome shotgun (WGS) entry which is preliminary data.</text>
</comment>
<accession>A0A6C2C2C9</accession>
<keyword evidence="8" id="KW-0482">Metalloprotease</keyword>
<dbReference type="Pfam" id="PF01546">
    <property type="entry name" value="Peptidase_M20"/>
    <property type="match status" value="1"/>
</dbReference>